<comment type="caution">
    <text evidence="1">The sequence shown here is derived from an EMBL/GenBank/DDBJ whole genome shotgun (WGS) entry which is preliminary data.</text>
</comment>
<sequence length="83" mass="9745">MLIQTRTARFLISNISEKQGVLLVQSDNKDEMERLFGSEEIKKVQGNPWPYEVSICKQELAHCLILLVKEIDYKEFRQLSDFI</sequence>
<accession>A0A4Y9QNS9</accession>
<dbReference type="Proteomes" id="UP000297647">
    <property type="component" value="Unassembled WGS sequence"/>
</dbReference>
<gene>
    <name evidence="1" type="ORF">E4S40_09670</name>
</gene>
<keyword evidence="2" id="KW-1185">Reference proteome</keyword>
<reference evidence="1 2" key="1">
    <citation type="submission" date="2019-03" db="EMBL/GenBank/DDBJ databases">
        <title>Algoriphagus sp. nov, a new strain isolated from root system soil of mangrove plant Kandelia.</title>
        <authorList>
            <person name="Yin Q."/>
            <person name="Wang K."/>
            <person name="Song Z."/>
        </authorList>
    </citation>
    <scope>NUCLEOTIDE SEQUENCE [LARGE SCALE GENOMIC DNA]</scope>
    <source>
        <strain evidence="1 2">XY-J91</strain>
    </source>
</reference>
<dbReference type="EMBL" id="SPSB01000003">
    <property type="protein sequence ID" value="TFV94294.1"/>
    <property type="molecule type" value="Genomic_DNA"/>
</dbReference>
<name>A0A4Y9QNS9_9BACT</name>
<dbReference type="OrthoDB" id="839304at2"/>
<organism evidence="1 2">
    <name type="scientific">Algoriphagus kandeliae</name>
    <dbReference type="NCBI Taxonomy" id="2562278"/>
    <lineage>
        <taxon>Bacteria</taxon>
        <taxon>Pseudomonadati</taxon>
        <taxon>Bacteroidota</taxon>
        <taxon>Cytophagia</taxon>
        <taxon>Cytophagales</taxon>
        <taxon>Cyclobacteriaceae</taxon>
        <taxon>Algoriphagus</taxon>
    </lineage>
</organism>
<dbReference type="RefSeq" id="WP_135073487.1">
    <property type="nucleotide sequence ID" value="NZ_SPSB01000003.1"/>
</dbReference>
<evidence type="ECO:0000313" key="2">
    <source>
        <dbReference type="Proteomes" id="UP000297647"/>
    </source>
</evidence>
<dbReference type="AlphaFoldDB" id="A0A4Y9QNS9"/>
<evidence type="ECO:0000313" key="1">
    <source>
        <dbReference type="EMBL" id="TFV94294.1"/>
    </source>
</evidence>
<proteinExistence type="predicted"/>
<protein>
    <submittedName>
        <fullName evidence="1">Uncharacterized protein</fullName>
    </submittedName>
</protein>